<keyword evidence="3" id="KW-0378">Hydrolase</keyword>
<dbReference type="InterPro" id="IPR044925">
    <property type="entry name" value="His-Me_finger_sf"/>
</dbReference>
<evidence type="ECO:0000259" key="2">
    <source>
        <dbReference type="Pfam" id="PF13392"/>
    </source>
</evidence>
<keyword evidence="4" id="KW-1185">Reference proteome</keyword>
<proteinExistence type="predicted"/>
<feature type="region of interest" description="Disordered" evidence="1">
    <location>
        <begin position="94"/>
        <end position="127"/>
    </location>
</feature>
<feature type="compositionally biased region" description="Polar residues" evidence="1">
    <location>
        <begin position="111"/>
        <end position="127"/>
    </location>
</feature>
<dbReference type="Pfam" id="PF13392">
    <property type="entry name" value="HNH_3"/>
    <property type="match status" value="1"/>
</dbReference>
<sequence length="177" mass="20804">MKRKPLPPQDYLLKRLCYEPETGKLYWRERAVEEFPSQRHALTWNTRYANQEAMCTEIKTSGYLLGYIDSVPYVAHRIIFKMLHGWEPVEIDHDDRNRQNNRPNNLVASDHVSNNKNQKLRSTNTTGCMGVSWQPHANKWKVKISNKHIGYANTFEEAVAMREQAMIDHNYHPNHGK</sequence>
<dbReference type="SUPFAM" id="SSF54060">
    <property type="entry name" value="His-Me finger endonucleases"/>
    <property type="match status" value="1"/>
</dbReference>
<evidence type="ECO:0000313" key="4">
    <source>
        <dbReference type="Proteomes" id="UP000240218"/>
    </source>
</evidence>
<protein>
    <submittedName>
        <fullName evidence="3">Putative HNH endonuclease</fullName>
    </submittedName>
</protein>
<keyword evidence="3" id="KW-0540">Nuclease</keyword>
<dbReference type="EMBL" id="KY514264">
    <property type="protein sequence ID" value="ARB11751.1"/>
    <property type="molecule type" value="Genomic_DNA"/>
</dbReference>
<dbReference type="InterPro" id="IPR003615">
    <property type="entry name" value="HNH_nuc"/>
</dbReference>
<accession>A0A2P0PAN2</accession>
<dbReference type="Proteomes" id="UP000240218">
    <property type="component" value="Segment"/>
</dbReference>
<dbReference type="GO" id="GO:0004519">
    <property type="term" value="F:endonuclease activity"/>
    <property type="evidence" value="ECO:0007669"/>
    <property type="project" value="UniProtKB-KW"/>
</dbReference>
<evidence type="ECO:0000256" key="1">
    <source>
        <dbReference type="SAM" id="MobiDB-lite"/>
    </source>
</evidence>
<keyword evidence="3" id="KW-0255">Endonuclease</keyword>
<gene>
    <name evidence="3" type="ORF">CB1_24</name>
</gene>
<reference evidence="3 4" key="1">
    <citation type="submission" date="2017-01" db="EMBL/GenBank/DDBJ databases">
        <title>Isolation and charaterisation of Pectobacterium phages.</title>
        <authorList>
            <person name="Buttimer C.T.H."/>
            <person name="Lucid A."/>
            <person name="Coffey A."/>
        </authorList>
    </citation>
    <scope>NUCLEOTIDE SEQUENCE [LARGE SCALE GENOMIC DNA]</scope>
</reference>
<feature type="domain" description="HNH nuclease" evidence="2">
    <location>
        <begin position="74"/>
        <end position="114"/>
    </location>
</feature>
<dbReference type="Gene3D" id="3.90.75.20">
    <property type="match status" value="1"/>
</dbReference>
<organism evidence="3 4">
    <name type="scientific">Pectobacterium phage vB_PatP_CB1</name>
    <dbReference type="NCBI Taxonomy" id="1958917"/>
    <lineage>
        <taxon>Viruses</taxon>
        <taxon>Duplodnaviria</taxon>
        <taxon>Heunggongvirae</taxon>
        <taxon>Uroviricota</taxon>
        <taxon>Caudoviricetes</taxon>
        <taxon>Schitoviridae</taxon>
        <taxon>Cbunavirus</taxon>
        <taxon>Cbunavirus CB1</taxon>
    </lineage>
</organism>
<evidence type="ECO:0000313" key="3">
    <source>
        <dbReference type="EMBL" id="ARB11751.1"/>
    </source>
</evidence>
<name>A0A2P0PAN2_9CAUD</name>